<name>A0A4Y6ETQ9_9CAUD</name>
<dbReference type="EMBL" id="MK977695">
    <property type="protein sequence ID" value="QDF18704.1"/>
    <property type="molecule type" value="Genomic_DNA"/>
</dbReference>
<evidence type="ECO:0000313" key="3">
    <source>
        <dbReference type="Proteomes" id="UP000318375"/>
    </source>
</evidence>
<dbReference type="RefSeq" id="YP_010059006.1">
    <property type="nucleotide sequence ID" value="NC_054723.1"/>
</dbReference>
<feature type="compositionally biased region" description="Polar residues" evidence="1">
    <location>
        <begin position="7"/>
        <end position="16"/>
    </location>
</feature>
<evidence type="ECO:0000313" key="2">
    <source>
        <dbReference type="EMBL" id="QDF18704.1"/>
    </source>
</evidence>
<evidence type="ECO:0000256" key="1">
    <source>
        <dbReference type="SAM" id="MobiDB-lite"/>
    </source>
</evidence>
<dbReference type="KEGG" id="vg:64766237"/>
<dbReference type="Proteomes" id="UP000318375">
    <property type="component" value="Segment"/>
</dbReference>
<reference evidence="2 3" key="1">
    <citation type="submission" date="2019-05" db="EMBL/GenBank/DDBJ databases">
        <authorList>
            <person name="Pope W.H."/>
            <person name="Garlena R.A."/>
            <person name="Russell D.A."/>
            <person name="Jacobs-Sera D."/>
            <person name="Hatfull G.F."/>
        </authorList>
    </citation>
    <scope>NUCLEOTIDE SEQUENCE [LARGE SCALE GENOMIC DNA]</scope>
</reference>
<gene>
    <name evidence="2" type="primary">218</name>
    <name evidence="2" type="ORF">SEA_PUPPER_218</name>
</gene>
<feature type="region of interest" description="Disordered" evidence="1">
    <location>
        <begin position="1"/>
        <end position="25"/>
    </location>
</feature>
<keyword evidence="3" id="KW-1185">Reference proteome</keyword>
<protein>
    <submittedName>
        <fullName evidence="2">Uncharacterized protein</fullName>
    </submittedName>
</protein>
<organism evidence="2 3">
    <name type="scientific">Gordonia phage Pupper</name>
    <dbReference type="NCBI Taxonomy" id="2571249"/>
    <lineage>
        <taxon>Viruses</taxon>
        <taxon>Duplodnaviria</taxon>
        <taxon>Heunggongvirae</taxon>
        <taxon>Uroviricota</taxon>
        <taxon>Caudoviricetes</taxon>
        <taxon>Puppervirus</taxon>
        <taxon>Puppervirus Pupper</taxon>
    </lineage>
</organism>
<proteinExistence type="predicted"/>
<sequence length="110" mass="12236">MSELNDSESYGVSSGPQPVDPGTIESTVGRVRHSTQHFGRAVSDEMMFYILHSHSCIRAHDQVRTDYRTECPYTKSLGNGIDEARWEGCEDQPVALAVEDGRLVPAEDPR</sequence>
<dbReference type="GeneID" id="64766237"/>
<accession>A0A4Y6ETQ9</accession>